<dbReference type="STRING" id="1232683.ADIMK_1248"/>
<keyword evidence="1" id="KW-1133">Transmembrane helix</keyword>
<sequence>MDTSLKTLKRKQLVAKLISAVAAAAIGLGASTFNPKHSGGQIPLLDDPNFVSTMLWIAIPILVLTLIINLRLSRAIRKLDRVAQSPKTPAIPGISRE</sequence>
<dbReference type="Proteomes" id="UP000028252">
    <property type="component" value="Unassembled WGS sequence"/>
</dbReference>
<comment type="caution">
    <text evidence="2">The sequence shown here is derived from an EMBL/GenBank/DDBJ whole genome shotgun (WGS) entry which is preliminary data.</text>
</comment>
<reference evidence="2 3" key="1">
    <citation type="submission" date="2014-04" db="EMBL/GenBank/DDBJ databases">
        <title>Marinobacterium kochiensis sp. nov., isolated from sediment sample collected from Kochi backwaters in Kerala, India.</title>
        <authorList>
            <person name="Singh A."/>
            <person name="Pinnaka A.K."/>
        </authorList>
    </citation>
    <scope>NUCLEOTIDE SEQUENCE [LARGE SCALE GENOMIC DNA]</scope>
    <source>
        <strain evidence="2 3">AK27</strain>
    </source>
</reference>
<gene>
    <name evidence="2" type="ORF">ADIMK_1248</name>
</gene>
<dbReference type="RefSeq" id="WP_036185004.1">
    <property type="nucleotide sequence ID" value="NZ_JMQN01000015.1"/>
</dbReference>
<organism evidence="2 3">
    <name type="scientific">Marinobacterium lacunae</name>
    <dbReference type="NCBI Taxonomy" id="1232683"/>
    <lineage>
        <taxon>Bacteria</taxon>
        <taxon>Pseudomonadati</taxon>
        <taxon>Pseudomonadota</taxon>
        <taxon>Gammaproteobacteria</taxon>
        <taxon>Oceanospirillales</taxon>
        <taxon>Oceanospirillaceae</taxon>
        <taxon>Marinobacterium</taxon>
    </lineage>
</organism>
<keyword evidence="1" id="KW-0472">Membrane</keyword>
<dbReference type="EMBL" id="JMQN01000015">
    <property type="protein sequence ID" value="KEA64795.1"/>
    <property type="molecule type" value="Genomic_DNA"/>
</dbReference>
<evidence type="ECO:0000313" key="2">
    <source>
        <dbReference type="EMBL" id="KEA64795.1"/>
    </source>
</evidence>
<keyword evidence="1" id="KW-0812">Transmembrane</keyword>
<name>A0A081G1Z0_9GAMM</name>
<feature type="transmembrane region" description="Helical" evidence="1">
    <location>
        <begin position="53"/>
        <end position="72"/>
    </location>
</feature>
<feature type="transmembrane region" description="Helical" evidence="1">
    <location>
        <begin position="13"/>
        <end position="33"/>
    </location>
</feature>
<evidence type="ECO:0000313" key="3">
    <source>
        <dbReference type="Proteomes" id="UP000028252"/>
    </source>
</evidence>
<evidence type="ECO:0000256" key="1">
    <source>
        <dbReference type="SAM" id="Phobius"/>
    </source>
</evidence>
<proteinExistence type="predicted"/>
<keyword evidence="3" id="KW-1185">Reference proteome</keyword>
<dbReference type="PATRIC" id="fig|1232683.4.peg.1238"/>
<accession>A0A081G1Z0</accession>
<protein>
    <submittedName>
        <fullName evidence="2">Uncharacterized protein</fullName>
    </submittedName>
</protein>
<dbReference type="AlphaFoldDB" id="A0A081G1Z0"/>